<dbReference type="EMBL" id="FQUL01000005">
    <property type="protein sequence ID" value="SHE42641.1"/>
    <property type="molecule type" value="Genomic_DNA"/>
</dbReference>
<evidence type="ECO:0000313" key="2">
    <source>
        <dbReference type="Proteomes" id="UP000184295"/>
    </source>
</evidence>
<dbReference type="Proteomes" id="UP000184295">
    <property type="component" value="Unassembled WGS sequence"/>
</dbReference>
<proteinExistence type="predicted"/>
<reference evidence="2" key="1">
    <citation type="submission" date="2016-11" db="EMBL/GenBank/DDBJ databases">
        <authorList>
            <person name="Varghese N."/>
            <person name="Submissions S."/>
        </authorList>
    </citation>
    <scope>NUCLEOTIDE SEQUENCE [LARGE SCALE GENOMIC DNA]</scope>
    <source>
        <strain evidence="2">DSM 19514</strain>
    </source>
</reference>
<evidence type="ECO:0000313" key="1">
    <source>
        <dbReference type="EMBL" id="SHE42641.1"/>
    </source>
</evidence>
<accession>A0A1M4TDW1</accession>
<protein>
    <submittedName>
        <fullName evidence="1">Uncharacterized protein</fullName>
    </submittedName>
</protein>
<keyword evidence="2" id="KW-1185">Reference proteome</keyword>
<gene>
    <name evidence="1" type="ORF">SAMN02745225_00573</name>
</gene>
<dbReference type="STRING" id="1121881.SAMN02745225_00573"/>
<organism evidence="1 2">
    <name type="scientific">Ferrithrix thermotolerans DSM 19514</name>
    <dbReference type="NCBI Taxonomy" id="1121881"/>
    <lineage>
        <taxon>Bacteria</taxon>
        <taxon>Bacillati</taxon>
        <taxon>Actinomycetota</taxon>
        <taxon>Acidimicrobiia</taxon>
        <taxon>Acidimicrobiales</taxon>
        <taxon>Acidimicrobiaceae</taxon>
        <taxon>Ferrithrix</taxon>
    </lineage>
</organism>
<sequence length="46" mass="5194">MQSRSQRRSYLLVSCLSNDTVGMKTIALYLGSDVLSILSYVKVKLR</sequence>
<dbReference type="AlphaFoldDB" id="A0A1M4TDW1"/>
<name>A0A1M4TDW1_9ACTN</name>